<dbReference type="OrthoDB" id="9778690at2"/>
<dbReference type="InterPro" id="IPR016035">
    <property type="entry name" value="Acyl_Trfase/lysoPLipase"/>
</dbReference>
<sequence>MSIGFLFPGQGTQRVGMGHWLERASKAAAAVFDTGSAVLGRDLRALCFRGPERELTLTQNTQVAVFTVNAVAAAALGERGSVPDAVAGHSVGELNALCAAGVLPLEEGFRLVAARGALMGRVRTPGAMAAVIGLDLDRVAEICADVPGPVVPALLNGPSNVVISGAAESVATASDRATAAGARKVTRLVVSSAFHSPLMAEATDEWRAVVAAAGLRPPSVPLFLNVPGASVSSVDAIQRAVVEQLTAPVRWTDVVSGIAALGVRRLVEAGDSKVLTVLARAIVPGVPCVSLSDPRAFRRLTTLAPT</sequence>
<evidence type="ECO:0000256" key="1">
    <source>
        <dbReference type="ARBA" id="ARBA00022679"/>
    </source>
</evidence>
<dbReference type="EMBL" id="FRCS01000004">
    <property type="protein sequence ID" value="SHN27639.1"/>
    <property type="molecule type" value="Genomic_DNA"/>
</dbReference>
<reference evidence="7 8" key="1">
    <citation type="submission" date="2016-11" db="EMBL/GenBank/DDBJ databases">
        <authorList>
            <person name="Jaros S."/>
            <person name="Januszkiewicz K."/>
            <person name="Wedrychowicz H."/>
        </authorList>
    </citation>
    <scope>NUCLEOTIDE SEQUENCE [LARGE SCALE GENOMIC DNA]</scope>
    <source>
        <strain evidence="7 8">DSM 46144</strain>
    </source>
</reference>
<comment type="catalytic activity">
    <reaction evidence="3 4">
        <text>holo-[ACP] + malonyl-CoA = malonyl-[ACP] + CoA</text>
        <dbReference type="Rhea" id="RHEA:41792"/>
        <dbReference type="Rhea" id="RHEA-COMP:9623"/>
        <dbReference type="Rhea" id="RHEA-COMP:9685"/>
        <dbReference type="ChEBI" id="CHEBI:57287"/>
        <dbReference type="ChEBI" id="CHEBI:57384"/>
        <dbReference type="ChEBI" id="CHEBI:64479"/>
        <dbReference type="ChEBI" id="CHEBI:78449"/>
        <dbReference type="EC" id="2.3.1.39"/>
    </reaction>
</comment>
<dbReference type="Gene3D" id="3.40.366.10">
    <property type="entry name" value="Malonyl-Coenzyme A Acyl Carrier Protein, domain 2"/>
    <property type="match status" value="1"/>
</dbReference>
<dbReference type="PANTHER" id="PTHR42681">
    <property type="entry name" value="MALONYL-COA-ACYL CARRIER PROTEIN TRANSACYLASE, MITOCHONDRIAL"/>
    <property type="match status" value="1"/>
</dbReference>
<name>A0A1M7QAS6_9ACTN</name>
<dbReference type="PIRSF" id="PIRSF000446">
    <property type="entry name" value="Mct"/>
    <property type="match status" value="1"/>
</dbReference>
<feature type="domain" description="Malonyl-CoA:ACP transacylase (MAT)" evidence="6">
    <location>
        <begin position="6"/>
        <end position="297"/>
    </location>
</feature>
<evidence type="ECO:0000256" key="4">
    <source>
        <dbReference type="PIRNR" id="PIRNR000446"/>
    </source>
</evidence>
<keyword evidence="8" id="KW-1185">Reference proteome</keyword>
<dbReference type="PANTHER" id="PTHR42681:SF1">
    <property type="entry name" value="MALONYL-COA-ACYL CARRIER PROTEIN TRANSACYLASE, MITOCHONDRIAL"/>
    <property type="match status" value="1"/>
</dbReference>
<proteinExistence type="inferred from homology"/>
<dbReference type="STRING" id="134849.SAMN05443668_104391"/>
<evidence type="ECO:0000259" key="6">
    <source>
        <dbReference type="SMART" id="SM00827"/>
    </source>
</evidence>
<evidence type="ECO:0000256" key="2">
    <source>
        <dbReference type="ARBA" id="ARBA00023315"/>
    </source>
</evidence>
<evidence type="ECO:0000256" key="3">
    <source>
        <dbReference type="ARBA" id="ARBA00048462"/>
    </source>
</evidence>
<dbReference type="Gene3D" id="3.30.70.250">
    <property type="entry name" value="Malonyl-CoA ACP transacylase, ACP-binding"/>
    <property type="match status" value="1"/>
</dbReference>
<dbReference type="GO" id="GO:0005829">
    <property type="term" value="C:cytosol"/>
    <property type="evidence" value="ECO:0007669"/>
    <property type="project" value="TreeGrafter"/>
</dbReference>
<dbReference type="GO" id="GO:0004314">
    <property type="term" value="F:[acyl-carrier-protein] S-malonyltransferase activity"/>
    <property type="evidence" value="ECO:0007669"/>
    <property type="project" value="UniProtKB-EC"/>
</dbReference>
<dbReference type="SUPFAM" id="SSF52151">
    <property type="entry name" value="FabD/lysophospholipase-like"/>
    <property type="match status" value="1"/>
</dbReference>
<dbReference type="GO" id="GO:0006633">
    <property type="term" value="P:fatty acid biosynthetic process"/>
    <property type="evidence" value="ECO:0007669"/>
    <property type="project" value="TreeGrafter"/>
</dbReference>
<evidence type="ECO:0000313" key="7">
    <source>
        <dbReference type="EMBL" id="SHN27639.1"/>
    </source>
</evidence>
<dbReference type="EC" id="2.3.1.39" evidence="4"/>
<feature type="active site" evidence="5">
    <location>
        <position position="90"/>
    </location>
</feature>
<dbReference type="Pfam" id="PF00698">
    <property type="entry name" value="Acyl_transf_1"/>
    <property type="match status" value="1"/>
</dbReference>
<dbReference type="InterPro" id="IPR016036">
    <property type="entry name" value="Malonyl_transacylase_ACP-bd"/>
</dbReference>
<keyword evidence="1 4" id="KW-0808">Transferase</keyword>
<dbReference type="InterPro" id="IPR024925">
    <property type="entry name" value="Malonyl_CoA-ACP_transAc"/>
</dbReference>
<accession>A0A1M7QAS6</accession>
<evidence type="ECO:0000256" key="5">
    <source>
        <dbReference type="PIRSR" id="PIRSR000446-1"/>
    </source>
</evidence>
<dbReference type="SUPFAM" id="SSF55048">
    <property type="entry name" value="Probable ACP-binding domain of malonyl-CoA ACP transacylase"/>
    <property type="match status" value="1"/>
</dbReference>
<protein>
    <recommendedName>
        <fullName evidence="4">Malonyl CoA-acyl carrier protein transacylase</fullName>
        <ecNumber evidence="4">2.3.1.39</ecNumber>
    </recommendedName>
</protein>
<gene>
    <name evidence="7" type="ORF">SAMN05443668_104391</name>
</gene>
<dbReference type="SMART" id="SM00827">
    <property type="entry name" value="PKS_AT"/>
    <property type="match status" value="1"/>
</dbReference>
<dbReference type="InterPro" id="IPR001227">
    <property type="entry name" value="Ac_transferase_dom_sf"/>
</dbReference>
<dbReference type="RefSeq" id="WP_073257994.1">
    <property type="nucleotide sequence ID" value="NZ_FRCS01000004.1"/>
</dbReference>
<organism evidence="7 8">
    <name type="scientific">Cryptosporangium aurantiacum</name>
    <dbReference type="NCBI Taxonomy" id="134849"/>
    <lineage>
        <taxon>Bacteria</taxon>
        <taxon>Bacillati</taxon>
        <taxon>Actinomycetota</taxon>
        <taxon>Actinomycetes</taxon>
        <taxon>Cryptosporangiales</taxon>
        <taxon>Cryptosporangiaceae</taxon>
        <taxon>Cryptosporangium</taxon>
    </lineage>
</organism>
<feature type="active site" evidence="5">
    <location>
        <position position="195"/>
    </location>
</feature>
<dbReference type="InterPro" id="IPR050858">
    <property type="entry name" value="Mal-CoA-ACP_Trans/PKS_FabD"/>
</dbReference>
<dbReference type="AlphaFoldDB" id="A0A1M7QAS6"/>
<dbReference type="InterPro" id="IPR014043">
    <property type="entry name" value="Acyl_transferase_dom"/>
</dbReference>
<evidence type="ECO:0000313" key="8">
    <source>
        <dbReference type="Proteomes" id="UP000184440"/>
    </source>
</evidence>
<keyword evidence="2 4" id="KW-0012">Acyltransferase</keyword>
<dbReference type="Proteomes" id="UP000184440">
    <property type="component" value="Unassembled WGS sequence"/>
</dbReference>
<comment type="similarity">
    <text evidence="4">Belongs to the fabD family.</text>
</comment>